<dbReference type="PANTHER" id="PTHR47317">
    <property type="entry name" value="PROTEIN LHCP TRANSLOCATION DEFECT"/>
    <property type="match status" value="1"/>
</dbReference>
<evidence type="ECO:0000256" key="1">
    <source>
        <dbReference type="SAM" id="MobiDB-lite"/>
    </source>
</evidence>
<feature type="region of interest" description="Disordered" evidence="1">
    <location>
        <begin position="213"/>
        <end position="271"/>
    </location>
</feature>
<feature type="region of interest" description="Disordered" evidence="1">
    <location>
        <begin position="35"/>
        <end position="94"/>
    </location>
</feature>
<protein>
    <submittedName>
        <fullName evidence="2">Uncharacterized protein</fullName>
    </submittedName>
</protein>
<accession>Q7Y1I3</accession>
<proteinExistence type="predicted"/>
<organism evidence="2 3">
    <name type="scientific">Oryza sativa subsp. japonica</name>
    <name type="common">Rice</name>
    <dbReference type="NCBI Taxonomy" id="39947"/>
    <lineage>
        <taxon>Eukaryota</taxon>
        <taxon>Viridiplantae</taxon>
        <taxon>Streptophyta</taxon>
        <taxon>Embryophyta</taxon>
        <taxon>Tracheophyta</taxon>
        <taxon>Spermatophyta</taxon>
        <taxon>Magnoliopsida</taxon>
        <taxon>Liliopsida</taxon>
        <taxon>Poales</taxon>
        <taxon>Poaceae</taxon>
        <taxon>BOP clade</taxon>
        <taxon>Oryzoideae</taxon>
        <taxon>Oryzeae</taxon>
        <taxon>Oryzinae</taxon>
        <taxon>Oryza</taxon>
        <taxon>Oryza sativa</taxon>
    </lineage>
</organism>
<feature type="compositionally biased region" description="Basic and acidic residues" evidence="1">
    <location>
        <begin position="221"/>
        <end position="240"/>
    </location>
</feature>
<evidence type="ECO:0000313" key="2">
    <source>
        <dbReference type="EMBL" id="AAP44675.1"/>
    </source>
</evidence>
<name>Q7Y1I3_ORYSJ</name>
<dbReference type="GO" id="GO:0090391">
    <property type="term" value="P:granum assembly"/>
    <property type="evidence" value="ECO:0007669"/>
    <property type="project" value="InterPro"/>
</dbReference>
<dbReference type="Proteomes" id="UP000000763">
    <property type="component" value="Chromosome 3"/>
</dbReference>
<reference evidence="3" key="1">
    <citation type="journal article" date="2005" name="Nature">
        <title>The map-based sequence of the rice genome.</title>
        <authorList>
            <consortium name="International rice genome sequencing project (IRGSP)"/>
            <person name="Matsumoto T."/>
            <person name="Wu J."/>
            <person name="Kanamori H."/>
            <person name="Katayose Y."/>
            <person name="Fujisawa M."/>
            <person name="Namiki N."/>
            <person name="Mizuno H."/>
            <person name="Yamamoto K."/>
            <person name="Antonio B.A."/>
            <person name="Baba T."/>
            <person name="Sakata K."/>
            <person name="Nagamura Y."/>
            <person name="Aoki H."/>
            <person name="Arikawa K."/>
            <person name="Arita K."/>
            <person name="Bito T."/>
            <person name="Chiden Y."/>
            <person name="Fujitsuka N."/>
            <person name="Fukunaka R."/>
            <person name="Hamada M."/>
            <person name="Harada C."/>
            <person name="Hayashi A."/>
            <person name="Hijishita S."/>
            <person name="Honda M."/>
            <person name="Hosokawa S."/>
            <person name="Ichikawa Y."/>
            <person name="Idonuma A."/>
            <person name="Iijima M."/>
            <person name="Ikeda M."/>
            <person name="Ikeno M."/>
            <person name="Ito K."/>
            <person name="Ito S."/>
            <person name="Ito T."/>
            <person name="Ito Y."/>
            <person name="Ito Y."/>
            <person name="Iwabuchi A."/>
            <person name="Kamiya K."/>
            <person name="Karasawa W."/>
            <person name="Kurita K."/>
            <person name="Katagiri S."/>
            <person name="Kikuta A."/>
            <person name="Kobayashi H."/>
            <person name="Kobayashi N."/>
            <person name="Machita K."/>
            <person name="Maehara T."/>
            <person name="Masukawa M."/>
            <person name="Mizubayashi T."/>
            <person name="Mukai Y."/>
            <person name="Nagasaki H."/>
            <person name="Nagata Y."/>
            <person name="Naito S."/>
            <person name="Nakashima M."/>
            <person name="Nakama Y."/>
            <person name="Nakamichi Y."/>
            <person name="Nakamura M."/>
            <person name="Meguro A."/>
            <person name="Negishi M."/>
            <person name="Ohta I."/>
            <person name="Ohta T."/>
            <person name="Okamoto M."/>
            <person name="Ono N."/>
            <person name="Saji S."/>
            <person name="Sakaguchi M."/>
            <person name="Sakai K."/>
            <person name="Shibata M."/>
            <person name="Shimokawa T."/>
            <person name="Song J."/>
            <person name="Takazaki Y."/>
            <person name="Terasawa K."/>
            <person name="Tsugane M."/>
            <person name="Tsuji K."/>
            <person name="Ueda S."/>
            <person name="Waki K."/>
            <person name="Yamagata H."/>
            <person name="Yamamoto M."/>
            <person name="Yamamoto S."/>
            <person name="Yamane H."/>
            <person name="Yoshiki S."/>
            <person name="Yoshihara R."/>
            <person name="Yukawa K."/>
            <person name="Zhong H."/>
            <person name="Yano M."/>
            <person name="Yuan Q."/>
            <person name="Ouyang S."/>
            <person name="Liu J."/>
            <person name="Jones K.M."/>
            <person name="Gansberger K."/>
            <person name="Moffat K."/>
            <person name="Hill J."/>
            <person name="Bera J."/>
            <person name="Fadrosh D."/>
            <person name="Jin S."/>
            <person name="Johri S."/>
            <person name="Kim M."/>
            <person name="Overton L."/>
            <person name="Reardon M."/>
            <person name="Tsitrin T."/>
            <person name="Vuong H."/>
            <person name="Weaver B."/>
            <person name="Ciecko A."/>
            <person name="Tallon L."/>
            <person name="Jackson J."/>
            <person name="Pai G."/>
            <person name="Aken S.V."/>
            <person name="Utterback T."/>
            <person name="Reidmuller S."/>
            <person name="Feldblyum T."/>
            <person name="Hsiao J."/>
            <person name="Zismann V."/>
            <person name="Iobst S."/>
            <person name="de Vazeille A.R."/>
            <person name="Buell C.R."/>
            <person name="Ying K."/>
            <person name="Li Y."/>
            <person name="Lu T."/>
            <person name="Huang Y."/>
            <person name="Zhao Q."/>
            <person name="Feng Q."/>
            <person name="Zhang L."/>
            <person name="Zhu J."/>
            <person name="Weng Q."/>
            <person name="Mu J."/>
            <person name="Lu Y."/>
            <person name="Fan D."/>
            <person name="Liu Y."/>
            <person name="Guan J."/>
            <person name="Zhang Y."/>
            <person name="Yu S."/>
            <person name="Liu X."/>
            <person name="Zhang Y."/>
            <person name="Hong G."/>
            <person name="Han B."/>
            <person name="Choisne N."/>
            <person name="Demange N."/>
            <person name="Orjeda G."/>
            <person name="Samain S."/>
            <person name="Cattolico L."/>
            <person name="Pelletier E."/>
            <person name="Couloux A."/>
            <person name="Segurens B."/>
            <person name="Wincker P."/>
            <person name="D'Hont A."/>
            <person name="Scarpelli C."/>
            <person name="Weissenbach J."/>
            <person name="Salanoubat M."/>
            <person name="Quetier F."/>
            <person name="Yu Y."/>
            <person name="Kim H.R."/>
            <person name="Rambo T."/>
            <person name="Currie J."/>
            <person name="Collura K."/>
            <person name="Luo M."/>
            <person name="Yang T."/>
            <person name="Ammiraju J.S.S."/>
            <person name="Engler F."/>
            <person name="Soderlund C."/>
            <person name="Wing R.A."/>
            <person name="Palmer L.E."/>
            <person name="de la Bastide M."/>
            <person name="Spiegel L."/>
            <person name="Nascimento L."/>
            <person name="Zutavern T."/>
            <person name="O'Shaughnessy A."/>
            <person name="Dike S."/>
            <person name="Dedhia N."/>
            <person name="Preston R."/>
            <person name="Balija V."/>
            <person name="McCombie W.R."/>
            <person name="Chow T."/>
            <person name="Chen H."/>
            <person name="Chung M."/>
            <person name="Chen C."/>
            <person name="Shaw J."/>
            <person name="Wu H."/>
            <person name="Hsiao K."/>
            <person name="Chao Y."/>
            <person name="Chu M."/>
            <person name="Cheng C."/>
            <person name="Hour A."/>
            <person name="Lee P."/>
            <person name="Lin S."/>
            <person name="Lin Y."/>
            <person name="Liou J."/>
            <person name="Liu S."/>
            <person name="Hsing Y."/>
            <person name="Raghuvanshi S."/>
            <person name="Mohanty A."/>
            <person name="Bharti A.K."/>
            <person name="Gaur A."/>
            <person name="Gupta V."/>
            <person name="Kumar D."/>
            <person name="Ravi V."/>
            <person name="Vij S."/>
            <person name="Kapur A."/>
            <person name="Khurana P."/>
            <person name="Khurana P."/>
            <person name="Khurana J.P."/>
            <person name="Tyagi A.K."/>
            <person name="Gaikwad K."/>
            <person name="Singh A."/>
            <person name="Dalal V."/>
            <person name="Srivastava S."/>
            <person name="Dixit A."/>
            <person name="Pal A.K."/>
            <person name="Ghazi I.A."/>
            <person name="Yadav M."/>
            <person name="Pandit A."/>
            <person name="Bhargava A."/>
            <person name="Sureshbabu K."/>
            <person name="Batra K."/>
            <person name="Sharma T.R."/>
            <person name="Mohapatra T."/>
            <person name="Singh N.K."/>
            <person name="Messing J."/>
            <person name="Nelson A.B."/>
            <person name="Fuks G."/>
            <person name="Kavchok S."/>
            <person name="Keizer G."/>
            <person name="Linton E."/>
            <person name="Llaca V."/>
            <person name="Song R."/>
            <person name="Tanyolac B."/>
            <person name="Young S."/>
            <person name="Ho-Il K."/>
            <person name="Hahn J.H."/>
            <person name="Sangsakoo G."/>
            <person name="Vanavichit A."/>
            <person name="de Mattos Luiz.A.T."/>
            <person name="Zimmer P.D."/>
            <person name="Malone G."/>
            <person name="Dellagostin O."/>
            <person name="de Oliveira A.C."/>
            <person name="Bevan M."/>
            <person name="Bancroft I."/>
            <person name="Minx P."/>
            <person name="Cordum H."/>
            <person name="Wilson R."/>
            <person name="Cheng Z."/>
            <person name="Jin W."/>
            <person name="Jiang J."/>
            <person name="Leong S.A."/>
            <person name="Iwama H."/>
            <person name="Gojobori T."/>
            <person name="Itoh T."/>
            <person name="Niimura Y."/>
            <person name="Fujii Y."/>
            <person name="Habara T."/>
            <person name="Sakai H."/>
            <person name="Sato Y."/>
            <person name="Wilson G."/>
            <person name="Kumar K."/>
            <person name="McCouch S."/>
            <person name="Juretic N."/>
            <person name="Hoen D."/>
            <person name="Wright S."/>
            <person name="Bruskiewich R."/>
            <person name="Bureau T."/>
            <person name="Miyao A."/>
            <person name="Hirochika H."/>
            <person name="Nishikawa T."/>
            <person name="Kadowaki K."/>
            <person name="Sugiura M."/>
            <person name="Burr B."/>
            <person name="Sasaki T."/>
        </authorList>
    </citation>
    <scope>NUCLEOTIDE SEQUENCE [LARGE SCALE GENOMIC DNA]</scope>
    <source>
        <strain evidence="3">cv. Nipponbare</strain>
    </source>
</reference>
<dbReference type="GO" id="GO:0009570">
    <property type="term" value="C:chloroplast stroma"/>
    <property type="evidence" value="ECO:0007669"/>
    <property type="project" value="InterPro"/>
</dbReference>
<reference evidence="3" key="2">
    <citation type="journal article" date="2008" name="Nucleic Acids Res.">
        <title>The rice annotation project database (RAP-DB): 2008 update.</title>
        <authorList>
            <consortium name="The rice annotation project (RAP)"/>
        </authorList>
    </citation>
    <scope>GENOME REANNOTATION</scope>
    <source>
        <strain evidence="3">cv. Nipponbare</strain>
    </source>
</reference>
<dbReference type="AlphaFoldDB" id="Q7Y1I3"/>
<sequence length="271" mass="29977">MQHRAAPHPRPTAAGPPPVRRLCCVAATLVTFTDNDAPNARGGRWERRQQHTTARGRGAVPDLRGHDDGSRWPTPQSRSHAWKQRERTAGAWTRSAAEVRTNGNSLAVSSVGGRGRRREEDQLYAPEMANTKNIIGAPRQHMAYFNYMGMLAAEGTYDKIEALLNQDIHPAAGGRGCGAASCSRRRFASCARRRVAGCVASCSRCRVAGRPGDLLPTRPGLPERREVRERRERREEREWLTRLTRGAHVGPTLTQLPHRPKPGSKPPKDLG</sequence>
<gene>
    <name evidence="2" type="primary">OSJNBa0094F01.16</name>
</gene>
<dbReference type="GO" id="GO:0006886">
    <property type="term" value="P:intracellular protein transport"/>
    <property type="evidence" value="ECO:0007669"/>
    <property type="project" value="InterPro"/>
</dbReference>
<evidence type="ECO:0000313" key="3">
    <source>
        <dbReference type="Proteomes" id="UP000000763"/>
    </source>
</evidence>
<dbReference type="EMBL" id="AC093713">
    <property type="protein sequence ID" value="AAP44675.1"/>
    <property type="molecule type" value="Genomic_DNA"/>
</dbReference>
<dbReference type="PANTHER" id="PTHR47317:SF1">
    <property type="entry name" value="PROTEIN LHCP TRANSLOCATION DEFECT"/>
    <property type="match status" value="1"/>
</dbReference>
<dbReference type="InterPro" id="IPR044242">
    <property type="entry name" value="LTD-like"/>
</dbReference>